<feature type="domain" description="Outer membrane protein beta-barrel" evidence="7">
    <location>
        <begin position="16"/>
        <end position="225"/>
    </location>
</feature>
<dbReference type="InterPro" id="IPR011250">
    <property type="entry name" value="OMP/PagP_B-barrel"/>
</dbReference>
<evidence type="ECO:0000256" key="6">
    <source>
        <dbReference type="SAM" id="SignalP"/>
    </source>
</evidence>
<comment type="subcellular location">
    <subcellularLocation>
        <location evidence="1">Cell outer membrane</location>
    </subcellularLocation>
</comment>
<dbReference type="Gene3D" id="2.40.160.20">
    <property type="match status" value="1"/>
</dbReference>
<evidence type="ECO:0000313" key="8">
    <source>
        <dbReference type="EMBL" id="RAI41897.1"/>
    </source>
</evidence>
<dbReference type="EMBL" id="NPEX01000172">
    <property type="protein sequence ID" value="RAI41897.1"/>
    <property type="molecule type" value="Genomic_DNA"/>
</dbReference>
<protein>
    <recommendedName>
        <fullName evidence="7">Outer membrane protein beta-barrel domain-containing protein</fullName>
    </recommendedName>
</protein>
<sequence>MKTLLLSTCAALSVVCAGAATAADMAVKAPAPVAVAAAPWTGCGLGFNVGGAWGDAWWSNSVGAYSESLPMSGAVAGAQLYCDYQTGPLVIGLEGNYSWTNLQGNGAATAGALYQTTINAIGGAGGRVGLVVDKALVFVRAQAVWADIDHTHNLGGLTGTTSDTRVGWGIGAGVEYMVAPVLTARLEYNYDDFGSKSYTYATMPTMPYTEQTRFHIMKLGLNYKFW</sequence>
<keyword evidence="3" id="KW-0472">Membrane</keyword>
<dbReference type="OrthoDB" id="9815357at2"/>
<feature type="signal peptide" evidence="6">
    <location>
        <begin position="1"/>
        <end position="22"/>
    </location>
</feature>
<organism evidence="8 9">
    <name type="scientific">Rhodoplanes roseus</name>
    <dbReference type="NCBI Taxonomy" id="29409"/>
    <lineage>
        <taxon>Bacteria</taxon>
        <taxon>Pseudomonadati</taxon>
        <taxon>Pseudomonadota</taxon>
        <taxon>Alphaproteobacteria</taxon>
        <taxon>Hyphomicrobiales</taxon>
        <taxon>Nitrobacteraceae</taxon>
        <taxon>Rhodoplanes</taxon>
    </lineage>
</organism>
<name>A0A327KUJ9_9BRAD</name>
<evidence type="ECO:0000313" key="9">
    <source>
        <dbReference type="Proteomes" id="UP000249130"/>
    </source>
</evidence>
<dbReference type="Proteomes" id="UP000249130">
    <property type="component" value="Unassembled WGS sequence"/>
</dbReference>
<evidence type="ECO:0000256" key="4">
    <source>
        <dbReference type="ARBA" id="ARBA00023237"/>
    </source>
</evidence>
<dbReference type="PANTHER" id="PTHR34001:SF3">
    <property type="entry name" value="BLL7405 PROTEIN"/>
    <property type="match status" value="1"/>
</dbReference>
<accession>A0A327KUJ9</accession>
<gene>
    <name evidence="8" type="ORF">CH341_20730</name>
</gene>
<dbReference type="RefSeq" id="WP_111420902.1">
    <property type="nucleotide sequence ID" value="NZ_NPEX01000172.1"/>
</dbReference>
<dbReference type="AlphaFoldDB" id="A0A327KUJ9"/>
<proteinExistence type="inferred from homology"/>
<reference evidence="8 9" key="1">
    <citation type="submission" date="2017-07" db="EMBL/GenBank/DDBJ databases">
        <title>Draft Genome Sequences of Select Purple Nonsulfur Bacteria.</title>
        <authorList>
            <person name="Lasarre B."/>
            <person name="Mckinlay J.B."/>
        </authorList>
    </citation>
    <scope>NUCLEOTIDE SEQUENCE [LARGE SCALE GENOMIC DNA]</scope>
    <source>
        <strain evidence="8 9">DSM 5909</strain>
    </source>
</reference>
<keyword evidence="4" id="KW-0998">Cell outer membrane</keyword>
<dbReference type="PANTHER" id="PTHR34001">
    <property type="entry name" value="BLL7405 PROTEIN"/>
    <property type="match status" value="1"/>
</dbReference>
<comment type="similarity">
    <text evidence="5">Belongs to the Omp25/RopB family.</text>
</comment>
<comment type="caution">
    <text evidence="8">The sequence shown here is derived from an EMBL/GenBank/DDBJ whole genome shotgun (WGS) entry which is preliminary data.</text>
</comment>
<keyword evidence="9" id="KW-1185">Reference proteome</keyword>
<feature type="chain" id="PRO_5016452871" description="Outer membrane protein beta-barrel domain-containing protein" evidence="6">
    <location>
        <begin position="23"/>
        <end position="226"/>
    </location>
</feature>
<dbReference type="Pfam" id="PF13505">
    <property type="entry name" value="OMP_b-brl"/>
    <property type="match status" value="1"/>
</dbReference>
<evidence type="ECO:0000256" key="5">
    <source>
        <dbReference type="ARBA" id="ARBA00038306"/>
    </source>
</evidence>
<dbReference type="GO" id="GO:0009279">
    <property type="term" value="C:cell outer membrane"/>
    <property type="evidence" value="ECO:0007669"/>
    <property type="project" value="UniProtKB-SubCell"/>
</dbReference>
<keyword evidence="2 6" id="KW-0732">Signal</keyword>
<evidence type="ECO:0000256" key="2">
    <source>
        <dbReference type="ARBA" id="ARBA00022729"/>
    </source>
</evidence>
<evidence type="ECO:0000256" key="3">
    <source>
        <dbReference type="ARBA" id="ARBA00023136"/>
    </source>
</evidence>
<dbReference type="SUPFAM" id="SSF56925">
    <property type="entry name" value="OMPA-like"/>
    <property type="match status" value="1"/>
</dbReference>
<evidence type="ECO:0000259" key="7">
    <source>
        <dbReference type="Pfam" id="PF13505"/>
    </source>
</evidence>
<dbReference type="InterPro" id="IPR051692">
    <property type="entry name" value="OMP-like"/>
</dbReference>
<dbReference type="InterPro" id="IPR027385">
    <property type="entry name" value="Beta-barrel_OMP"/>
</dbReference>
<evidence type="ECO:0000256" key="1">
    <source>
        <dbReference type="ARBA" id="ARBA00004442"/>
    </source>
</evidence>